<keyword evidence="2" id="KW-1185">Reference proteome</keyword>
<evidence type="ECO:0008006" key="3">
    <source>
        <dbReference type="Google" id="ProtNLM"/>
    </source>
</evidence>
<dbReference type="Proteomes" id="UP000000343">
    <property type="component" value="Chromosome"/>
</dbReference>
<name>E8X437_GRATM</name>
<sequence length="153" mass="16383">MRLGLGAGLLMAGGLLQGAAAQAVPQSITGRWRVERILPTHNVGCWDAERAKTLVGSTLRYEQGRMTWQGGTVEVAEALSRTLSRRKYQDEYSVDLAELGIKAAEVVEIDLQHEDADVTGATTEVPGDTVVMAGPGRIVVSACGVYFLAVRAR</sequence>
<accession>E8X437</accession>
<organism evidence="2">
    <name type="scientific">Granulicella tundricola (strain ATCC BAA-1859 / DSM 23138 / MP5ACTX9)</name>
    <dbReference type="NCBI Taxonomy" id="1198114"/>
    <lineage>
        <taxon>Bacteria</taxon>
        <taxon>Pseudomonadati</taxon>
        <taxon>Acidobacteriota</taxon>
        <taxon>Terriglobia</taxon>
        <taxon>Terriglobales</taxon>
        <taxon>Acidobacteriaceae</taxon>
        <taxon>Granulicella</taxon>
    </lineage>
</organism>
<dbReference type="STRING" id="1198114.AciX9_0006"/>
<dbReference type="RefSeq" id="WP_013578426.1">
    <property type="nucleotide sequence ID" value="NC_015064.1"/>
</dbReference>
<evidence type="ECO:0000313" key="1">
    <source>
        <dbReference type="EMBL" id="ADW67097.1"/>
    </source>
</evidence>
<protein>
    <recommendedName>
        <fullName evidence="3">Lipocalin-like domain-containing protein</fullName>
    </recommendedName>
</protein>
<dbReference type="AlphaFoldDB" id="E8X437"/>
<dbReference type="PaxDb" id="1198114-AciX9_0006"/>
<proteinExistence type="predicted"/>
<gene>
    <name evidence="1" type="ordered locus">AciX9_0006</name>
</gene>
<dbReference type="KEGG" id="acm:AciX9_0006"/>
<evidence type="ECO:0000313" key="2">
    <source>
        <dbReference type="Proteomes" id="UP000000343"/>
    </source>
</evidence>
<dbReference type="OrthoDB" id="119579at2"/>
<dbReference type="EMBL" id="CP002480">
    <property type="protein sequence ID" value="ADW67097.1"/>
    <property type="molecule type" value="Genomic_DNA"/>
</dbReference>
<dbReference type="eggNOG" id="ENOG50335Z3">
    <property type="taxonomic scope" value="Bacteria"/>
</dbReference>
<dbReference type="HOGENOM" id="CLU_1554221_0_0_0"/>
<reference evidence="2" key="1">
    <citation type="submission" date="2011-01" db="EMBL/GenBank/DDBJ databases">
        <title>Complete sequence of chromosome of Acidobacterium sp. MP5ACTX9.</title>
        <authorList>
            <consortium name="US DOE Joint Genome Institute"/>
            <person name="Lucas S."/>
            <person name="Copeland A."/>
            <person name="Lapidus A."/>
            <person name="Cheng J.-F."/>
            <person name="Goodwin L."/>
            <person name="Pitluck S."/>
            <person name="Teshima H."/>
            <person name="Detter J.C."/>
            <person name="Han C."/>
            <person name="Tapia R."/>
            <person name="Land M."/>
            <person name="Hauser L."/>
            <person name="Kyrpides N."/>
            <person name="Ivanova N."/>
            <person name="Ovchinnikova G."/>
            <person name="Pagani I."/>
            <person name="Rawat S.R."/>
            <person name="Mannisto M."/>
            <person name="Haggblom M.M."/>
            <person name="Woyke T."/>
        </authorList>
    </citation>
    <scope>NUCLEOTIDE SEQUENCE [LARGE SCALE GENOMIC DNA]</scope>
    <source>
        <strain evidence="2">MP5ACTX9</strain>
    </source>
</reference>